<proteinExistence type="predicted"/>
<evidence type="ECO:0000313" key="1">
    <source>
        <dbReference type="EMBL" id="GGK38267.1"/>
    </source>
</evidence>
<evidence type="ECO:0000313" key="2">
    <source>
        <dbReference type="Proteomes" id="UP000612956"/>
    </source>
</evidence>
<dbReference type="InterPro" id="IPR000801">
    <property type="entry name" value="Esterase-like"/>
</dbReference>
<dbReference type="InterPro" id="IPR050583">
    <property type="entry name" value="Mycobacterial_A85_antigen"/>
</dbReference>
<protein>
    <submittedName>
        <fullName evidence="1">Esterase</fullName>
    </submittedName>
</protein>
<accession>A0A917QAG5</accession>
<dbReference type="GO" id="GO:0016747">
    <property type="term" value="F:acyltransferase activity, transferring groups other than amino-acyl groups"/>
    <property type="evidence" value="ECO:0007669"/>
    <property type="project" value="TreeGrafter"/>
</dbReference>
<dbReference type="AlphaFoldDB" id="A0A917QAG5"/>
<dbReference type="SUPFAM" id="SSF53474">
    <property type="entry name" value="alpha/beta-Hydrolases"/>
    <property type="match status" value="1"/>
</dbReference>
<dbReference type="EMBL" id="BMMW01000001">
    <property type="protein sequence ID" value="GGK38267.1"/>
    <property type="molecule type" value="Genomic_DNA"/>
</dbReference>
<dbReference type="InterPro" id="IPR029058">
    <property type="entry name" value="AB_hydrolase_fold"/>
</dbReference>
<comment type="caution">
    <text evidence="1">The sequence shown here is derived from an EMBL/GenBank/DDBJ whole genome shotgun (WGS) entry which is preliminary data.</text>
</comment>
<gene>
    <name evidence="1" type="ORF">GCM10011591_07400</name>
</gene>
<sequence>MVEEATADTVASFPFSPVIEKKSAGSQLMKNEMLRGVMAAACALAIATTPVLVDVAPAAAATEATVVSRTDTGQSTELRIYSPSMDREIALRVMRPADTSTPAPTLYLLNGAGGGEDKANWDAQTDAATFFADKHVNVVMPMEGAFSYYTDWHAPDAMLAKNLKNNGRNMWATFLTKELPPVIDAALNTTGVNSIAGISMAGTSVLDLAIQAPDLYRSVAAYSGCAMTSDPVGRMFVSTVVRMGGGNVDNMWGKAGDAAWAEHDPYVQAARLPNIPIYIATGSGLPGQYDSLSNPRVHISGKDAQTMLNSQMLVGGTIEAAAAYCTVMMQQRTNSLGRTNITYNIKPTGSHSWGYWQDDLHQSWPMMATALGIS</sequence>
<dbReference type="Pfam" id="PF00756">
    <property type="entry name" value="Esterase"/>
    <property type="match status" value="1"/>
</dbReference>
<dbReference type="PANTHER" id="PTHR48098">
    <property type="entry name" value="ENTEROCHELIN ESTERASE-RELATED"/>
    <property type="match status" value="1"/>
</dbReference>
<dbReference type="Proteomes" id="UP000612956">
    <property type="component" value="Unassembled WGS sequence"/>
</dbReference>
<reference evidence="1" key="2">
    <citation type="submission" date="2020-09" db="EMBL/GenBank/DDBJ databases">
        <authorList>
            <person name="Sun Q."/>
            <person name="Zhou Y."/>
        </authorList>
    </citation>
    <scope>NUCLEOTIDE SEQUENCE</scope>
    <source>
        <strain evidence="1">CGMCC 4.7278</strain>
    </source>
</reference>
<name>A0A917QAG5_9NOCA</name>
<dbReference type="PANTHER" id="PTHR48098:SF1">
    <property type="entry name" value="DIACYLGLYCEROL ACYLTRANSFERASE_MYCOLYLTRANSFERASE AG85A"/>
    <property type="match status" value="1"/>
</dbReference>
<reference evidence="1" key="1">
    <citation type="journal article" date="2014" name="Int. J. Syst. Evol. Microbiol.">
        <title>Complete genome sequence of Corynebacterium casei LMG S-19264T (=DSM 44701T), isolated from a smear-ripened cheese.</title>
        <authorList>
            <consortium name="US DOE Joint Genome Institute (JGI-PGF)"/>
            <person name="Walter F."/>
            <person name="Albersmeier A."/>
            <person name="Kalinowski J."/>
            <person name="Ruckert C."/>
        </authorList>
    </citation>
    <scope>NUCLEOTIDE SEQUENCE</scope>
    <source>
        <strain evidence="1">CGMCC 4.7278</strain>
    </source>
</reference>
<dbReference type="Gene3D" id="3.40.50.1820">
    <property type="entry name" value="alpha/beta hydrolase"/>
    <property type="match status" value="1"/>
</dbReference>
<organism evidence="1 2">
    <name type="scientific">Nocardia camponoti</name>
    <dbReference type="NCBI Taxonomy" id="1616106"/>
    <lineage>
        <taxon>Bacteria</taxon>
        <taxon>Bacillati</taxon>
        <taxon>Actinomycetota</taxon>
        <taxon>Actinomycetes</taxon>
        <taxon>Mycobacteriales</taxon>
        <taxon>Nocardiaceae</taxon>
        <taxon>Nocardia</taxon>
    </lineage>
</organism>
<keyword evidence="2" id="KW-1185">Reference proteome</keyword>